<dbReference type="Proteomes" id="UP000642284">
    <property type="component" value="Unassembled WGS sequence"/>
</dbReference>
<keyword evidence="1" id="KW-0812">Transmembrane</keyword>
<evidence type="ECO:0000313" key="3">
    <source>
        <dbReference type="Proteomes" id="UP000642284"/>
    </source>
</evidence>
<keyword evidence="3" id="KW-1185">Reference proteome</keyword>
<dbReference type="RefSeq" id="WP_187813611.1">
    <property type="nucleotide sequence ID" value="NZ_JACTVJ010000005.1"/>
</dbReference>
<keyword evidence="1" id="KW-0472">Membrane</keyword>
<accession>A0ABR7SEK4</accession>
<name>A0ABR7SEK4_9ACTN</name>
<dbReference type="EMBL" id="JACTVJ010000005">
    <property type="protein sequence ID" value="MBC9713170.1"/>
    <property type="molecule type" value="Genomic_DNA"/>
</dbReference>
<sequence>MKLDEQDLGAAMAEAVGGVRPPVTRLVEGAALRGRRFRARRRLAVGTATCALAAVVAGSSWLAVGGAGNGTGERAGGTIRTMPGMTDGGPGEVTFPDFSGLPREDTTPPGKEVVTDRALAQVLDELLPRDARSEAYSAVVNGPRADGKATGTGPYDIIVRTPAGPAAVSDADVHLYSAFHRSRYLGELFSCAAGEDERTHLALRAQDPASCGVRNLADGSVLMLLTFESDGPNGEDGGNSAWLLRPDGVLVSAASYGAGGSAPAHTPADLERLVTSERWQVYVDPGVNERAEDFRPFRGFDGAVPDGGREDLG</sequence>
<organism evidence="2 3">
    <name type="scientific">Streptomyces polyasparticus</name>
    <dbReference type="NCBI Taxonomy" id="2767826"/>
    <lineage>
        <taxon>Bacteria</taxon>
        <taxon>Bacillati</taxon>
        <taxon>Actinomycetota</taxon>
        <taxon>Actinomycetes</taxon>
        <taxon>Kitasatosporales</taxon>
        <taxon>Streptomycetaceae</taxon>
        <taxon>Streptomyces</taxon>
    </lineage>
</organism>
<protein>
    <submittedName>
        <fullName evidence="2">Uncharacterized protein</fullName>
    </submittedName>
</protein>
<comment type="caution">
    <text evidence="2">The sequence shown here is derived from an EMBL/GenBank/DDBJ whole genome shotgun (WGS) entry which is preliminary data.</text>
</comment>
<keyword evidence="1" id="KW-1133">Transmembrane helix</keyword>
<evidence type="ECO:0000313" key="2">
    <source>
        <dbReference type="EMBL" id="MBC9713170.1"/>
    </source>
</evidence>
<gene>
    <name evidence="2" type="ORF">H9Y04_11370</name>
</gene>
<reference evidence="2 3" key="1">
    <citation type="submission" date="2020-08" db="EMBL/GenBank/DDBJ databases">
        <title>Genemic of Streptomyces polyaspartic.</title>
        <authorList>
            <person name="Liu W."/>
        </authorList>
    </citation>
    <scope>NUCLEOTIDE SEQUENCE [LARGE SCALE GENOMIC DNA]</scope>
    <source>
        <strain evidence="2 3">TRM66268-LWL</strain>
    </source>
</reference>
<feature type="transmembrane region" description="Helical" evidence="1">
    <location>
        <begin position="43"/>
        <end position="64"/>
    </location>
</feature>
<evidence type="ECO:0000256" key="1">
    <source>
        <dbReference type="SAM" id="Phobius"/>
    </source>
</evidence>
<proteinExistence type="predicted"/>